<dbReference type="OrthoDB" id="5956786at2759"/>
<feature type="domain" description="REJ" evidence="7">
    <location>
        <begin position="1"/>
        <end position="193"/>
    </location>
</feature>
<name>A0A9X0CGK1_9CNID</name>
<keyword evidence="9" id="KW-1185">Reference proteome</keyword>
<evidence type="ECO:0000256" key="5">
    <source>
        <dbReference type="ARBA" id="ARBA00022989"/>
    </source>
</evidence>
<dbReference type="PROSITE" id="PS51111">
    <property type="entry name" value="REJ"/>
    <property type="match status" value="1"/>
</dbReference>
<keyword evidence="6" id="KW-0472">Membrane</keyword>
<dbReference type="InterPro" id="IPR014010">
    <property type="entry name" value="REJ_dom"/>
</dbReference>
<proteinExistence type="inferred from homology"/>
<dbReference type="GO" id="GO:0005261">
    <property type="term" value="F:monoatomic cation channel activity"/>
    <property type="evidence" value="ECO:0007669"/>
    <property type="project" value="TreeGrafter"/>
</dbReference>
<dbReference type="EMBL" id="MU827778">
    <property type="protein sequence ID" value="KAJ7340521.1"/>
    <property type="molecule type" value="Genomic_DNA"/>
</dbReference>
<gene>
    <name evidence="8" type="ORF">OS493_003275</name>
</gene>
<comment type="similarity">
    <text evidence="2">Belongs to the polycystin family.</text>
</comment>
<dbReference type="PROSITE" id="PS51257">
    <property type="entry name" value="PROKAR_LIPOPROTEIN"/>
    <property type="match status" value="1"/>
</dbReference>
<dbReference type="GO" id="GO:0005886">
    <property type="term" value="C:plasma membrane"/>
    <property type="evidence" value="ECO:0007669"/>
    <property type="project" value="TreeGrafter"/>
</dbReference>
<evidence type="ECO:0000313" key="9">
    <source>
        <dbReference type="Proteomes" id="UP001163046"/>
    </source>
</evidence>
<dbReference type="PANTHER" id="PTHR46730:SF1">
    <property type="entry name" value="PLAT DOMAIN-CONTAINING PROTEIN"/>
    <property type="match status" value="1"/>
</dbReference>
<dbReference type="Pfam" id="PF02010">
    <property type="entry name" value="REJ"/>
    <property type="match status" value="1"/>
</dbReference>
<evidence type="ECO:0000256" key="2">
    <source>
        <dbReference type="ARBA" id="ARBA00007200"/>
    </source>
</evidence>
<accession>A0A9X0CGK1</accession>
<evidence type="ECO:0000256" key="6">
    <source>
        <dbReference type="ARBA" id="ARBA00023136"/>
    </source>
</evidence>
<evidence type="ECO:0000256" key="3">
    <source>
        <dbReference type="ARBA" id="ARBA00022692"/>
    </source>
</evidence>
<protein>
    <recommendedName>
        <fullName evidence="7">REJ domain-containing protein</fullName>
    </recommendedName>
</protein>
<dbReference type="AlphaFoldDB" id="A0A9X0CGK1"/>
<dbReference type="Proteomes" id="UP001163046">
    <property type="component" value="Unassembled WGS sequence"/>
</dbReference>
<keyword evidence="3" id="KW-0812">Transmembrane</keyword>
<organism evidence="8 9">
    <name type="scientific">Desmophyllum pertusum</name>
    <dbReference type="NCBI Taxonomy" id="174260"/>
    <lineage>
        <taxon>Eukaryota</taxon>
        <taxon>Metazoa</taxon>
        <taxon>Cnidaria</taxon>
        <taxon>Anthozoa</taxon>
        <taxon>Hexacorallia</taxon>
        <taxon>Scleractinia</taxon>
        <taxon>Caryophylliina</taxon>
        <taxon>Caryophylliidae</taxon>
        <taxon>Desmophyllum</taxon>
    </lineage>
</organism>
<dbReference type="PANTHER" id="PTHR46730">
    <property type="entry name" value="POLYCYSTIN-1"/>
    <property type="match status" value="1"/>
</dbReference>
<evidence type="ECO:0000313" key="8">
    <source>
        <dbReference type="EMBL" id="KAJ7340521.1"/>
    </source>
</evidence>
<evidence type="ECO:0000259" key="7">
    <source>
        <dbReference type="PROSITE" id="PS51111"/>
    </source>
</evidence>
<reference evidence="8" key="1">
    <citation type="submission" date="2023-01" db="EMBL/GenBank/DDBJ databases">
        <title>Genome assembly of the deep-sea coral Lophelia pertusa.</title>
        <authorList>
            <person name="Herrera S."/>
            <person name="Cordes E."/>
        </authorList>
    </citation>
    <scope>NUCLEOTIDE SEQUENCE</scope>
    <source>
        <strain evidence="8">USNM1676648</strain>
        <tissue evidence="8">Polyp</tissue>
    </source>
</reference>
<evidence type="ECO:0000256" key="1">
    <source>
        <dbReference type="ARBA" id="ARBA00004370"/>
    </source>
</evidence>
<evidence type="ECO:0000256" key="4">
    <source>
        <dbReference type="ARBA" id="ARBA00022737"/>
    </source>
</evidence>
<comment type="caution">
    <text evidence="8">The sequence shown here is derived from an EMBL/GenBank/DDBJ whole genome shotgun (WGS) entry which is preliminary data.</text>
</comment>
<keyword evidence="5" id="KW-1133">Transmembrane helix</keyword>
<sequence length="350" mass="39430">MRCLINCDKVASVSTRISVTTTCTGQACNTAKYQWQLVTVNSNGDKLNVIILTRDKTETDLNLPGIIIKDNQLTQLASSLFYLLKVQVSQDNGPSGNAAYQFRMNAPPSSGWCTVKPETGEALKTKFDFICSGWQDPDKPLMYEFNYKTDNGLYTVVSYGSVEHVTTVLPPGKKENDYVISFEIIVTDSLSAAKRIHLNIKVGCFWQALKIQVSRCFFAFTYNSTTISAETLAHKCTELYMNYHYGSCQSSMKEDFNNDDRTVRYGLLLHRIPWPRGSATYQEICNLYYSYITGKYGKPIVVFDVYEKLSTKNMPQGRPTAGKVGATVTFSQDMIVTMKKDQFLLNVNNK</sequence>
<keyword evidence="4" id="KW-0677">Repeat</keyword>
<dbReference type="InterPro" id="IPR002859">
    <property type="entry name" value="PKD/REJ-like"/>
</dbReference>
<comment type="subcellular location">
    <subcellularLocation>
        <location evidence="1">Membrane</location>
    </subcellularLocation>
</comment>
<dbReference type="GO" id="GO:0006816">
    <property type="term" value="P:calcium ion transport"/>
    <property type="evidence" value="ECO:0007669"/>
    <property type="project" value="TreeGrafter"/>
</dbReference>